<evidence type="ECO:0000256" key="6">
    <source>
        <dbReference type="SAM" id="Phobius"/>
    </source>
</evidence>
<feature type="transmembrane region" description="Helical" evidence="6">
    <location>
        <begin position="150"/>
        <end position="170"/>
    </location>
</feature>
<reference evidence="8 9" key="1">
    <citation type="submission" date="2018-08" db="EMBL/GenBank/DDBJ databases">
        <title>Paraburkholderia sp. DHOM06 isolated from forest soil.</title>
        <authorList>
            <person name="Gao Z.-H."/>
            <person name="Qiu L.-H."/>
        </authorList>
    </citation>
    <scope>NUCLEOTIDE SEQUENCE [LARGE SCALE GENOMIC DNA]</scope>
    <source>
        <strain evidence="8 9">DHOM06</strain>
    </source>
</reference>
<feature type="transmembrane region" description="Helical" evidence="6">
    <location>
        <begin position="214"/>
        <end position="234"/>
    </location>
</feature>
<dbReference type="SUPFAM" id="SSF103481">
    <property type="entry name" value="Multidrug resistance efflux transporter EmrE"/>
    <property type="match status" value="2"/>
</dbReference>
<evidence type="ECO:0000256" key="4">
    <source>
        <dbReference type="ARBA" id="ARBA00022989"/>
    </source>
</evidence>
<evidence type="ECO:0000259" key="7">
    <source>
        <dbReference type="Pfam" id="PF00892"/>
    </source>
</evidence>
<dbReference type="RefSeq" id="WP_115536096.1">
    <property type="nucleotide sequence ID" value="NZ_QRGA01000015.1"/>
</dbReference>
<dbReference type="InterPro" id="IPR000620">
    <property type="entry name" value="EamA_dom"/>
</dbReference>
<feature type="transmembrane region" description="Helical" evidence="6">
    <location>
        <begin position="120"/>
        <end position="138"/>
    </location>
</feature>
<dbReference type="GO" id="GO:0016020">
    <property type="term" value="C:membrane"/>
    <property type="evidence" value="ECO:0007669"/>
    <property type="project" value="UniProtKB-SubCell"/>
</dbReference>
<dbReference type="AlphaFoldDB" id="A0A3D8JSQ3"/>
<evidence type="ECO:0000256" key="2">
    <source>
        <dbReference type="ARBA" id="ARBA00007362"/>
    </source>
</evidence>
<feature type="transmembrane region" description="Helical" evidence="6">
    <location>
        <begin position="64"/>
        <end position="83"/>
    </location>
</feature>
<comment type="caution">
    <text evidence="8">The sequence shown here is derived from an EMBL/GenBank/DDBJ whole genome shotgun (WGS) entry which is preliminary data.</text>
</comment>
<keyword evidence="9" id="KW-1185">Reference proteome</keyword>
<sequence length="305" mass="32377">MKKSALFAFFFLGGLWGSNFIFMKSAAEVVTPAQVTLLRVLCGFIPILGYALATRSLKWSHLRFAHHFFVMSLLATTIDYFTYAEGAARMPSGVAGMLSGTIPIFAVICSWLLQGKEGISVWKGGGVLLGFLGVLLIAHPWSDSVDRSELAGVCWMLGGSLSMGLSFIYAKRFITPLKIPGVALTTYQVGFASIYLYAVVGLDGTGALFAHPKAAVELVLGLGLLGTGVAYLAYYHIVEHLGGLAASSVTYIPPVVALAIGVLVVGEPITTTAYVAVAFILAGVAVMQFEEPLRRLCRKIGASTA</sequence>
<keyword evidence="3 6" id="KW-0812">Transmembrane</keyword>
<comment type="subcellular location">
    <subcellularLocation>
        <location evidence="1">Membrane</location>
        <topology evidence="1">Multi-pass membrane protein</topology>
    </subcellularLocation>
</comment>
<proteinExistence type="inferred from homology"/>
<feature type="domain" description="EamA" evidence="7">
    <location>
        <begin position="7"/>
        <end position="137"/>
    </location>
</feature>
<dbReference type="PANTHER" id="PTHR32322:SF2">
    <property type="entry name" value="EAMA DOMAIN-CONTAINING PROTEIN"/>
    <property type="match status" value="1"/>
</dbReference>
<dbReference type="PANTHER" id="PTHR32322">
    <property type="entry name" value="INNER MEMBRANE TRANSPORTER"/>
    <property type="match status" value="1"/>
</dbReference>
<feature type="transmembrane region" description="Helical" evidence="6">
    <location>
        <begin position="271"/>
        <end position="289"/>
    </location>
</feature>
<feature type="transmembrane region" description="Helical" evidence="6">
    <location>
        <begin position="33"/>
        <end position="52"/>
    </location>
</feature>
<evidence type="ECO:0000256" key="3">
    <source>
        <dbReference type="ARBA" id="ARBA00022692"/>
    </source>
</evidence>
<organism evidence="8 9">
    <name type="scientific">Trinickia dinghuensis</name>
    <dbReference type="NCBI Taxonomy" id="2291023"/>
    <lineage>
        <taxon>Bacteria</taxon>
        <taxon>Pseudomonadati</taxon>
        <taxon>Pseudomonadota</taxon>
        <taxon>Betaproteobacteria</taxon>
        <taxon>Burkholderiales</taxon>
        <taxon>Burkholderiaceae</taxon>
        <taxon>Trinickia</taxon>
    </lineage>
</organism>
<name>A0A3D8JSQ3_9BURK</name>
<protein>
    <submittedName>
        <fullName evidence="8">DMT family transporter</fullName>
    </submittedName>
</protein>
<accession>A0A3D8JSQ3</accession>
<evidence type="ECO:0000313" key="8">
    <source>
        <dbReference type="EMBL" id="RDU96169.1"/>
    </source>
</evidence>
<gene>
    <name evidence="8" type="ORF">DWV00_23920</name>
</gene>
<dbReference type="OrthoDB" id="9810556at2"/>
<feature type="transmembrane region" description="Helical" evidence="6">
    <location>
        <begin position="241"/>
        <end position="265"/>
    </location>
</feature>
<dbReference type="Proteomes" id="UP000256838">
    <property type="component" value="Unassembled WGS sequence"/>
</dbReference>
<dbReference type="Pfam" id="PF00892">
    <property type="entry name" value="EamA"/>
    <property type="match status" value="2"/>
</dbReference>
<feature type="domain" description="EamA" evidence="7">
    <location>
        <begin position="151"/>
        <end position="287"/>
    </location>
</feature>
<evidence type="ECO:0000256" key="1">
    <source>
        <dbReference type="ARBA" id="ARBA00004141"/>
    </source>
</evidence>
<feature type="transmembrane region" description="Helical" evidence="6">
    <location>
        <begin position="182"/>
        <end position="202"/>
    </location>
</feature>
<dbReference type="EMBL" id="QRGA01000015">
    <property type="protein sequence ID" value="RDU96169.1"/>
    <property type="molecule type" value="Genomic_DNA"/>
</dbReference>
<keyword evidence="4 6" id="KW-1133">Transmembrane helix</keyword>
<evidence type="ECO:0000256" key="5">
    <source>
        <dbReference type="ARBA" id="ARBA00023136"/>
    </source>
</evidence>
<feature type="transmembrane region" description="Helical" evidence="6">
    <location>
        <begin position="95"/>
        <end position="113"/>
    </location>
</feature>
<dbReference type="InterPro" id="IPR050638">
    <property type="entry name" value="AA-Vitamin_Transporters"/>
</dbReference>
<evidence type="ECO:0000313" key="9">
    <source>
        <dbReference type="Proteomes" id="UP000256838"/>
    </source>
</evidence>
<keyword evidence="5 6" id="KW-0472">Membrane</keyword>
<comment type="similarity">
    <text evidence="2">Belongs to the EamA transporter family.</text>
</comment>
<dbReference type="InterPro" id="IPR037185">
    <property type="entry name" value="EmrE-like"/>
</dbReference>